<keyword evidence="1" id="KW-0472">Membrane</keyword>
<reference evidence="2 3" key="1">
    <citation type="submission" date="2017-04" db="EMBL/GenBank/DDBJ databases">
        <authorList>
            <person name="Afonso C.L."/>
            <person name="Miller P.J."/>
            <person name="Scott M.A."/>
            <person name="Spackman E."/>
            <person name="Goraichik I."/>
            <person name="Dimitrov K.M."/>
            <person name="Suarez D.L."/>
            <person name="Swayne D.E."/>
        </authorList>
    </citation>
    <scope>NUCLEOTIDE SEQUENCE [LARGE SCALE GENOMIC DNA]</scope>
    <source>
        <strain evidence="2 3">11</strain>
    </source>
</reference>
<dbReference type="AlphaFoldDB" id="A0A1X7IWU2"/>
<feature type="transmembrane region" description="Helical" evidence="1">
    <location>
        <begin position="28"/>
        <end position="51"/>
    </location>
</feature>
<dbReference type="STRING" id="1852522.SAMN06295960_0903"/>
<sequence length="272" mass="30338">MRAVLTGNKYVTAFTLGMQSSMEYRLQFFIGLFNLVFPIGLQCLIWTAVYASQDHQSLYGYDYGQMMLYTVLAGIVAKLVMTHLEHTIAEDIKSGGLNTYLVRPVSYFGYRLSAYMGSRVVSDTILIIVMSVVIGIAMAFHIGEMSLNRVAVAIITLVLASAVQFLLTYTICALAFTLQEISYFFVITTLIVQILSGGMVPLEVFGEAANQWFNLLPFKYTIYFPVNVLNGRLAMNEAFQGMLIQLVWFVLLIGASRMAWKLGLKRYVGIGG</sequence>
<feature type="transmembrane region" description="Helical" evidence="1">
    <location>
        <begin position="120"/>
        <end position="140"/>
    </location>
</feature>
<keyword evidence="1" id="KW-1133">Transmembrane helix</keyword>
<dbReference type="EMBL" id="FXAZ01000001">
    <property type="protein sequence ID" value="SMG19330.1"/>
    <property type="molecule type" value="Genomic_DNA"/>
</dbReference>
<keyword evidence="3" id="KW-1185">Reference proteome</keyword>
<feature type="transmembrane region" description="Helical" evidence="1">
    <location>
        <begin position="152"/>
        <end position="176"/>
    </location>
</feature>
<dbReference type="InterPro" id="IPR010390">
    <property type="entry name" value="ABC-2_transporter-like"/>
</dbReference>
<organism evidence="2 3">
    <name type="scientific">Paenibacillus aquistagni</name>
    <dbReference type="NCBI Taxonomy" id="1852522"/>
    <lineage>
        <taxon>Bacteria</taxon>
        <taxon>Bacillati</taxon>
        <taxon>Bacillota</taxon>
        <taxon>Bacilli</taxon>
        <taxon>Bacillales</taxon>
        <taxon>Paenibacillaceae</taxon>
        <taxon>Paenibacillus</taxon>
    </lineage>
</organism>
<evidence type="ECO:0000256" key="1">
    <source>
        <dbReference type="SAM" id="Phobius"/>
    </source>
</evidence>
<accession>A0A1X7IWU2</accession>
<dbReference type="Proteomes" id="UP000193834">
    <property type="component" value="Unassembled WGS sequence"/>
</dbReference>
<name>A0A1X7IWU2_9BACL</name>
<feature type="transmembrane region" description="Helical" evidence="1">
    <location>
        <begin position="238"/>
        <end position="260"/>
    </location>
</feature>
<dbReference type="PANTHER" id="PTHR36832">
    <property type="entry name" value="SLR1174 PROTEIN-RELATED"/>
    <property type="match status" value="1"/>
</dbReference>
<feature type="transmembrane region" description="Helical" evidence="1">
    <location>
        <begin position="183"/>
        <end position="202"/>
    </location>
</feature>
<proteinExistence type="predicted"/>
<evidence type="ECO:0000313" key="3">
    <source>
        <dbReference type="Proteomes" id="UP000193834"/>
    </source>
</evidence>
<keyword evidence="1" id="KW-0812">Transmembrane</keyword>
<dbReference type="PANTHER" id="PTHR36832:SF1">
    <property type="entry name" value="SLR1174 PROTEIN"/>
    <property type="match status" value="1"/>
</dbReference>
<gene>
    <name evidence="2" type="ORF">SAMN06295960_0903</name>
</gene>
<dbReference type="Pfam" id="PF06182">
    <property type="entry name" value="ABC2_membrane_6"/>
    <property type="match status" value="1"/>
</dbReference>
<evidence type="ECO:0000313" key="2">
    <source>
        <dbReference type="EMBL" id="SMG19330.1"/>
    </source>
</evidence>
<feature type="transmembrane region" description="Helical" evidence="1">
    <location>
        <begin position="63"/>
        <end position="81"/>
    </location>
</feature>
<protein>
    <submittedName>
        <fullName evidence="2">ABC-2 type transport system permease protein</fullName>
    </submittedName>
</protein>